<dbReference type="GO" id="GO:0016020">
    <property type="term" value="C:membrane"/>
    <property type="evidence" value="ECO:0007669"/>
    <property type="project" value="UniProtKB-SubCell"/>
</dbReference>
<feature type="transmembrane region" description="Helical" evidence="5">
    <location>
        <begin position="108"/>
        <end position="131"/>
    </location>
</feature>
<dbReference type="CDD" id="cd07042">
    <property type="entry name" value="STAS_SulP_like_sulfate_transporter"/>
    <property type="match status" value="1"/>
</dbReference>
<proteinExistence type="predicted"/>
<evidence type="ECO:0000256" key="4">
    <source>
        <dbReference type="ARBA" id="ARBA00023136"/>
    </source>
</evidence>
<dbReference type="PANTHER" id="PTHR11814">
    <property type="entry name" value="SULFATE TRANSPORTER"/>
    <property type="match status" value="1"/>
</dbReference>
<evidence type="ECO:0000313" key="8">
    <source>
        <dbReference type="Proteomes" id="UP001347796"/>
    </source>
</evidence>
<feature type="domain" description="STAS" evidence="6">
    <location>
        <begin position="551"/>
        <end position="738"/>
    </location>
</feature>
<keyword evidence="2 5" id="KW-0812">Transmembrane</keyword>
<feature type="transmembrane region" description="Helical" evidence="5">
    <location>
        <begin position="495"/>
        <end position="527"/>
    </location>
</feature>
<dbReference type="Proteomes" id="UP001347796">
    <property type="component" value="Unassembled WGS sequence"/>
</dbReference>
<evidence type="ECO:0000256" key="1">
    <source>
        <dbReference type="ARBA" id="ARBA00004141"/>
    </source>
</evidence>
<feature type="transmembrane region" description="Helical" evidence="5">
    <location>
        <begin position="201"/>
        <end position="221"/>
    </location>
</feature>
<gene>
    <name evidence="7" type="ORF">SNE40_016034</name>
</gene>
<feature type="transmembrane region" description="Helical" evidence="5">
    <location>
        <begin position="137"/>
        <end position="154"/>
    </location>
</feature>
<evidence type="ECO:0000256" key="5">
    <source>
        <dbReference type="SAM" id="Phobius"/>
    </source>
</evidence>
<evidence type="ECO:0000256" key="3">
    <source>
        <dbReference type="ARBA" id="ARBA00022989"/>
    </source>
</evidence>
<name>A0AAN8PBE4_PATCE</name>
<dbReference type="InterPro" id="IPR036513">
    <property type="entry name" value="STAS_dom_sf"/>
</dbReference>
<dbReference type="GO" id="GO:0055085">
    <property type="term" value="P:transmembrane transport"/>
    <property type="evidence" value="ECO:0007669"/>
    <property type="project" value="InterPro"/>
</dbReference>
<dbReference type="SUPFAM" id="SSF52091">
    <property type="entry name" value="SpoIIaa-like"/>
    <property type="match status" value="1"/>
</dbReference>
<sequence length="771" mass="85057">MTVGKDVNENGAISNNYLAINRPVYRTGTFREKYLKNEEKPPLKERLKTSIKEATTCTPEKRKKCCFSFFPVIKIMKRYKWRTDLPNDLIAGLTVGIMQLPQGMAYSMLADLPPVVGLYMSFFPPLVYFLFGTSKQISMGTVAVVSLMTGGVVARMTAAWKAEQSGLDDGGLLNSTLLNGTTGIEQEQEGLYSPEETQFRIAIAASVGFVAGLAQVLMGIFKVGFVTTYMSDSLVSGFTTGAAVHVFTSQVKYALGISIPRFEGLFQILKTYAAIFSAITRTNIPEMVITLICIVIIYLVKVQINQRFKHKLKIPIPVELLVVIGATLASHFGNFHHIYKIRVVGKIPAGMPTPSLPQLDRVSEYSVDCIIIAIIAFAQSVSLASLMAKKHHYDIDSNKEFVAYGLGSFFGSFFSCYPIAASVSRSSVQDSAGGKTQLTSVFSACLVLIVILFIGPLFESLPNCALSAIIIVALRSMFLQILELPKLFSISPYDVAIWLVTFLCVVVLHVDYGLAIGIVFSFLTVVIRTQMVSPKSLEKVSDVEVLQRASDYEKTEPVPGVMVIGFNSPLYYANAELFVTNVYKVTKVKPERLRKIIKKLKLEEGDLKPGIGQKNSTVSQQDLLPDTSIRLQMERCSLGSIDSYISVGSVSTINAKSYPPNDPRPFRHLIIDCSAMHFVDPVGVKILKTLIADFQGVNINILLSGVRDEVWRIFEATDFLEKHHDKIYLTVLDAITAAKESTYDATDDNQQRLDTIEEESSADTALLAVKN</sequence>
<keyword evidence="4 5" id="KW-0472">Membrane</keyword>
<dbReference type="InterPro" id="IPR011547">
    <property type="entry name" value="SLC26A/SulP_dom"/>
</dbReference>
<dbReference type="Pfam" id="PF01740">
    <property type="entry name" value="STAS"/>
    <property type="match status" value="1"/>
</dbReference>
<reference evidence="7 8" key="1">
    <citation type="submission" date="2024-01" db="EMBL/GenBank/DDBJ databases">
        <title>The genome of the rayed Mediterranean limpet Patella caerulea (Linnaeus, 1758).</title>
        <authorList>
            <person name="Anh-Thu Weber A."/>
            <person name="Halstead-Nussloch G."/>
        </authorList>
    </citation>
    <scope>NUCLEOTIDE SEQUENCE [LARGE SCALE GENOMIC DNA]</scope>
    <source>
        <strain evidence="7">AATW-2023a</strain>
        <tissue evidence="7">Whole specimen</tissue>
    </source>
</reference>
<organism evidence="7 8">
    <name type="scientific">Patella caerulea</name>
    <name type="common">Rayed Mediterranean limpet</name>
    <dbReference type="NCBI Taxonomy" id="87958"/>
    <lineage>
        <taxon>Eukaryota</taxon>
        <taxon>Metazoa</taxon>
        <taxon>Spiralia</taxon>
        <taxon>Lophotrochozoa</taxon>
        <taxon>Mollusca</taxon>
        <taxon>Gastropoda</taxon>
        <taxon>Patellogastropoda</taxon>
        <taxon>Patelloidea</taxon>
        <taxon>Patellidae</taxon>
        <taxon>Patella</taxon>
    </lineage>
</organism>
<evidence type="ECO:0000313" key="7">
    <source>
        <dbReference type="EMBL" id="KAK6172364.1"/>
    </source>
</evidence>
<dbReference type="PROSITE" id="PS50801">
    <property type="entry name" value="STAS"/>
    <property type="match status" value="1"/>
</dbReference>
<dbReference type="InterPro" id="IPR002645">
    <property type="entry name" value="STAS_dom"/>
</dbReference>
<feature type="transmembrane region" description="Helical" evidence="5">
    <location>
        <begin position="465"/>
        <end position="483"/>
    </location>
</feature>
<comment type="caution">
    <text evidence="7">The sequence shown here is derived from an EMBL/GenBank/DDBJ whole genome shotgun (WGS) entry which is preliminary data.</text>
</comment>
<dbReference type="Pfam" id="PF00916">
    <property type="entry name" value="Sulfate_transp"/>
    <property type="match status" value="1"/>
</dbReference>
<comment type="subcellular location">
    <subcellularLocation>
        <location evidence="1">Membrane</location>
        <topology evidence="1">Multi-pass membrane protein</topology>
    </subcellularLocation>
</comment>
<feature type="transmembrane region" description="Helical" evidence="5">
    <location>
        <begin position="440"/>
        <end position="458"/>
    </location>
</feature>
<evidence type="ECO:0000259" key="6">
    <source>
        <dbReference type="PROSITE" id="PS50801"/>
    </source>
</evidence>
<dbReference type="AlphaFoldDB" id="A0AAN8PBE4"/>
<keyword evidence="8" id="KW-1185">Reference proteome</keyword>
<feature type="transmembrane region" description="Helical" evidence="5">
    <location>
        <begin position="316"/>
        <end position="333"/>
    </location>
</feature>
<feature type="transmembrane region" description="Helical" evidence="5">
    <location>
        <begin position="287"/>
        <end position="304"/>
    </location>
</feature>
<evidence type="ECO:0000256" key="2">
    <source>
        <dbReference type="ARBA" id="ARBA00022692"/>
    </source>
</evidence>
<feature type="transmembrane region" description="Helical" evidence="5">
    <location>
        <begin position="401"/>
        <end position="420"/>
    </location>
</feature>
<keyword evidence="3 5" id="KW-1133">Transmembrane helix</keyword>
<dbReference type="NCBIfam" id="TIGR00815">
    <property type="entry name" value="sulP"/>
    <property type="match status" value="1"/>
</dbReference>
<protein>
    <recommendedName>
        <fullName evidence="6">STAS domain-containing protein</fullName>
    </recommendedName>
</protein>
<dbReference type="InterPro" id="IPR001902">
    <property type="entry name" value="SLC26A/SulP_fam"/>
</dbReference>
<accession>A0AAN8PBE4</accession>
<dbReference type="Gene3D" id="3.30.750.24">
    <property type="entry name" value="STAS domain"/>
    <property type="match status" value="1"/>
</dbReference>
<dbReference type="EMBL" id="JAZGQO010000011">
    <property type="protein sequence ID" value="KAK6172364.1"/>
    <property type="molecule type" value="Genomic_DNA"/>
</dbReference>
<feature type="transmembrane region" description="Helical" evidence="5">
    <location>
        <begin position="365"/>
        <end position="389"/>
    </location>
</feature>